<evidence type="ECO:0000259" key="1">
    <source>
        <dbReference type="Pfam" id="PF07486"/>
    </source>
</evidence>
<organism evidence="2 3">
    <name type="scientific">Proteus phage Myduc</name>
    <dbReference type="NCBI Taxonomy" id="2650874"/>
    <lineage>
        <taxon>Viruses</taxon>
        <taxon>Duplodnaviria</taxon>
        <taxon>Heunggongvirae</taxon>
        <taxon>Uroviricota</taxon>
        <taxon>Caudoviricetes</taxon>
        <taxon>Chaseviridae</taxon>
        <taxon>Cleopatravirinae</taxon>
        <taxon>Myducvirus</taxon>
        <taxon>Myducvirus myduc</taxon>
    </lineage>
</organism>
<dbReference type="EMBL" id="MN098326">
    <property type="protein sequence ID" value="QFG06701.1"/>
    <property type="molecule type" value="Genomic_DNA"/>
</dbReference>
<evidence type="ECO:0000313" key="3">
    <source>
        <dbReference type="Proteomes" id="UP000327513"/>
    </source>
</evidence>
<feature type="domain" description="Cell wall hydrolase SleB" evidence="1">
    <location>
        <begin position="62"/>
        <end position="176"/>
    </location>
</feature>
<gene>
    <name evidence="2" type="ORF">CPT_Myduc_079</name>
</gene>
<evidence type="ECO:0000313" key="2">
    <source>
        <dbReference type="EMBL" id="QFG06701.1"/>
    </source>
</evidence>
<dbReference type="Proteomes" id="UP000327513">
    <property type="component" value="Segment"/>
</dbReference>
<dbReference type="InterPro" id="IPR011105">
    <property type="entry name" value="Cell_wall_hydrolase_SleB"/>
</dbReference>
<proteinExistence type="predicted"/>
<dbReference type="InterPro" id="IPR042047">
    <property type="entry name" value="SleB_dom1"/>
</dbReference>
<dbReference type="Gene3D" id="1.10.10.2520">
    <property type="entry name" value="Cell wall hydrolase SleB, domain 1"/>
    <property type="match status" value="1"/>
</dbReference>
<reference evidence="3" key="1">
    <citation type="submission" date="2019-06" db="EMBL/GenBank/DDBJ databases">
        <title>Complete genome of Proteus mirabilis phage Myduc.</title>
        <authorList>
            <person name="Tran J.S."/>
            <person name="Lessor L."/>
            <person name="O'Leary C."/>
            <person name="Bonasera R.M."/>
            <person name="Liu M."/>
        </authorList>
    </citation>
    <scope>NUCLEOTIDE SEQUENCE [LARGE SCALE GENOMIC DNA]</scope>
</reference>
<keyword evidence="3" id="KW-1185">Reference proteome</keyword>
<name>A0A5J6T947_9CAUD</name>
<protein>
    <submittedName>
        <fullName evidence="2">Putative endolysin</fullName>
    </submittedName>
</protein>
<sequence length="181" mass="21095">MHYFRAILLSILLTFGASVHAESSHFVKFLADKYEKGELNLPKSKLQEIDCMGKNLWFEARGDTFEGKKMVAEVVINRSNFGRPFKSGICEVVYQKGQFQWVERGSLKDVKFDYILHKYLNTVEKQYMRDALELSIQYVLLTPKSKTEATNFCSARYDCKFKGVEFLGRYGAHNFYKLVKR</sequence>
<dbReference type="Pfam" id="PF07486">
    <property type="entry name" value="Hydrolase_2"/>
    <property type="match status" value="1"/>
</dbReference>
<accession>A0A5J6T947</accession>
<dbReference type="GO" id="GO:0016787">
    <property type="term" value="F:hydrolase activity"/>
    <property type="evidence" value="ECO:0007669"/>
    <property type="project" value="InterPro"/>
</dbReference>